<keyword evidence="1" id="KW-0378">Hydrolase</keyword>
<keyword evidence="2" id="KW-1185">Reference proteome</keyword>
<dbReference type="OrthoDB" id="1707914at2"/>
<organism evidence="1 2">
    <name type="scientific">Lutispora thermophila DSM 19022</name>
    <dbReference type="NCBI Taxonomy" id="1122184"/>
    <lineage>
        <taxon>Bacteria</taxon>
        <taxon>Bacillati</taxon>
        <taxon>Bacillota</taxon>
        <taxon>Clostridia</taxon>
        <taxon>Lutisporales</taxon>
        <taxon>Lutisporaceae</taxon>
        <taxon>Lutispora</taxon>
    </lineage>
</organism>
<evidence type="ECO:0000313" key="2">
    <source>
        <dbReference type="Proteomes" id="UP000184442"/>
    </source>
</evidence>
<dbReference type="GO" id="GO:0004730">
    <property type="term" value="F:pseudouridylate synthase activity"/>
    <property type="evidence" value="ECO:0007669"/>
    <property type="project" value="InterPro"/>
</dbReference>
<dbReference type="EMBL" id="FQZS01000010">
    <property type="protein sequence ID" value="SHI88899.1"/>
    <property type="molecule type" value="Genomic_DNA"/>
</dbReference>
<evidence type="ECO:0000313" key="1">
    <source>
        <dbReference type="EMBL" id="SHI88899.1"/>
    </source>
</evidence>
<gene>
    <name evidence="1" type="ORF">SAMN02745176_01696</name>
</gene>
<dbReference type="GO" id="GO:0016798">
    <property type="term" value="F:hydrolase activity, acting on glycosyl bonds"/>
    <property type="evidence" value="ECO:0007669"/>
    <property type="project" value="UniProtKB-KW"/>
</dbReference>
<accession>A0A1M6EU50</accession>
<dbReference type="InterPro" id="IPR007342">
    <property type="entry name" value="PsuG"/>
</dbReference>
<keyword evidence="1" id="KW-0326">Glycosidase</keyword>
<protein>
    <submittedName>
        <fullName evidence="1">Pseudouridine-5'-phosphate glycosidase (PseudoU degradation)</fullName>
    </submittedName>
</protein>
<dbReference type="STRING" id="1122184.SAMN02745176_01696"/>
<name>A0A1M6EU50_9FIRM</name>
<dbReference type="Pfam" id="PF04227">
    <property type="entry name" value="Indigoidine_A"/>
    <property type="match status" value="1"/>
</dbReference>
<dbReference type="Gene3D" id="3.40.1790.10">
    <property type="entry name" value="Indigoidine synthase domain"/>
    <property type="match status" value="1"/>
</dbReference>
<dbReference type="RefSeq" id="WP_073025782.1">
    <property type="nucleotide sequence ID" value="NZ_FQZS01000010.1"/>
</dbReference>
<reference evidence="1 2" key="1">
    <citation type="submission" date="2016-11" db="EMBL/GenBank/DDBJ databases">
        <authorList>
            <person name="Jaros S."/>
            <person name="Januszkiewicz K."/>
            <person name="Wedrychowicz H."/>
        </authorList>
    </citation>
    <scope>NUCLEOTIDE SEQUENCE [LARGE SCALE GENOMIC DNA]</scope>
    <source>
        <strain evidence="1 2">DSM 19022</strain>
    </source>
</reference>
<dbReference type="Proteomes" id="UP000184442">
    <property type="component" value="Unassembled WGS sequence"/>
</dbReference>
<proteinExistence type="predicted"/>
<dbReference type="SUPFAM" id="SSF110581">
    <property type="entry name" value="Indigoidine synthase A-like"/>
    <property type="match status" value="1"/>
</dbReference>
<sequence length="257" mass="27980">MNTKFLVESALLTHGLKSIDNNTIAELWPWEHDCIAWVDKGKVIIGNISEFLCFRDRSMELIRIDKGNFQTSCKSGLSGALTASGTMLVAELMRIGIAVTAGMGGIGDIVGEEICEDLPALTSLDVALIATSPKDVVDIEATIKWLLEHDVSIWGKDTDVVDGFMINSKPIAITGKYNGQPLGKGTLLLNPIPNEMRLKDSTVIEKAKIAGKEAEKKGEYYHPAANAMIDKLSSGKSSMMQLKSLIENSIWAEDLTR</sequence>
<dbReference type="InterPro" id="IPR022830">
    <property type="entry name" value="Indigdn_synthA-like"/>
</dbReference>
<dbReference type="AlphaFoldDB" id="A0A1M6EU50"/>